<dbReference type="InterPro" id="IPR027417">
    <property type="entry name" value="P-loop_NTPase"/>
</dbReference>
<feature type="transmembrane region" description="Helical" evidence="1">
    <location>
        <begin position="138"/>
        <end position="154"/>
    </location>
</feature>
<gene>
    <name evidence="3" type="ORF">ENV41_01130</name>
</gene>
<dbReference type="Gene3D" id="3.40.50.300">
    <property type="entry name" value="P-loop containing nucleotide triphosphate hydrolases"/>
    <property type="match status" value="1"/>
</dbReference>
<keyword evidence="1" id="KW-0472">Membrane</keyword>
<evidence type="ECO:0000259" key="2">
    <source>
        <dbReference type="Pfam" id="PF07693"/>
    </source>
</evidence>
<evidence type="ECO:0000313" key="3">
    <source>
        <dbReference type="EMBL" id="HFZ08722.1"/>
    </source>
</evidence>
<dbReference type="InterPro" id="IPR011646">
    <property type="entry name" value="KAP_P-loop"/>
</dbReference>
<dbReference type="EMBL" id="DTGG01000037">
    <property type="protein sequence ID" value="HFZ08722.1"/>
    <property type="molecule type" value="Genomic_DNA"/>
</dbReference>
<dbReference type="SUPFAM" id="SSF52540">
    <property type="entry name" value="P-loop containing nucleoside triphosphate hydrolases"/>
    <property type="match status" value="1"/>
</dbReference>
<dbReference type="AlphaFoldDB" id="A0A7V3J9S1"/>
<accession>A0A7V3J9S1</accession>
<keyword evidence="1" id="KW-0812">Transmembrane</keyword>
<dbReference type="PANTHER" id="PTHR22674">
    <property type="entry name" value="NTPASE, KAP FAMILY P-LOOP DOMAIN-CONTAINING 1"/>
    <property type="match status" value="1"/>
</dbReference>
<sequence>MENTKLSFSADRPITSCAEDLLGRSGFAKSIAEAIKGWTGNESLVIAMYGSWGSGKTSIKNMVIETLLSFKKNCPLIVEFNPWQWAGQDQLAEAFFQQIGFVLGKDTSKEGKKRIAKWREYAAYLKVGSFLAHSVKKVIFWILITGFVGLGGLFSQIPWIKISLAIIVFISFVISVLLRWGGKFSEQITDILSARSEVQRQSLSEVKKELTELLRELKKPVLVVIDDIDRLSPEEIKLLFQLVKANADFPNLVYLLLFQRDVVEKGLENITGIDGKEFLEKIVQVGFDIPQIERSRLEKVLFSGLDKLLEQDSKILQRFNQQYWGNIFIAGLRPYFATLRNVKRFLSTLSFHISLFRSGGSFEVNPIDLIALEVLRTFEPAIYKSLYGAKEALTEQKDSMGGNEKEERKRIVESIVEKAEEANRPQVREILKQLFPYTEWIFGGLTYGSGYKEEWFRDLRVCHPDVFDRYFHFAIPERDLSQAELDTILSLVGDRNGLVEKLRSLNERGLLGIALDRLEAYKTKIELEHAVDFITALFDIGDELPQEPTGFFTIDAETHASRIIYWYLKQEKDSKKRAEILKKAMKNTTGIYLPVREASTEGDRRERQKDPDAFILDEDDIKDLEQICVEKIRQAAQSGALKNHPKMAYIIYCWRKWANPEEPKKWVENLVETQNGVLFLLSAFLQQSTSQRLGDYFPKIHWRINLSSLENFISIGVLEQKVKEIDLKGIGEKEQKALKAFQNALKRRQEGKSEDDWHNDDE</sequence>
<evidence type="ECO:0000256" key="1">
    <source>
        <dbReference type="SAM" id="Phobius"/>
    </source>
</evidence>
<feature type="transmembrane region" description="Helical" evidence="1">
    <location>
        <begin position="160"/>
        <end position="178"/>
    </location>
</feature>
<feature type="domain" description="KAP NTPase" evidence="2">
    <location>
        <begin position="24"/>
        <end position="353"/>
    </location>
</feature>
<organism evidence="3">
    <name type="scientific">candidate division CPR3 bacterium</name>
    <dbReference type="NCBI Taxonomy" id="2268181"/>
    <lineage>
        <taxon>Bacteria</taxon>
        <taxon>Bacteria division CPR3</taxon>
    </lineage>
</organism>
<protein>
    <recommendedName>
        <fullName evidence="2">KAP NTPase domain-containing protein</fullName>
    </recommendedName>
</protein>
<dbReference type="Pfam" id="PF07693">
    <property type="entry name" value="KAP_NTPase"/>
    <property type="match status" value="1"/>
</dbReference>
<keyword evidence="1" id="KW-1133">Transmembrane helix</keyword>
<proteinExistence type="predicted"/>
<dbReference type="PANTHER" id="PTHR22674:SF6">
    <property type="entry name" value="NTPASE KAP FAMILY P-LOOP DOMAIN-CONTAINING PROTEIN 1"/>
    <property type="match status" value="1"/>
</dbReference>
<reference evidence="3" key="1">
    <citation type="journal article" date="2020" name="mSystems">
        <title>Genome- and Community-Level Interaction Insights into Carbon Utilization and Element Cycling Functions of Hydrothermarchaeota in Hydrothermal Sediment.</title>
        <authorList>
            <person name="Zhou Z."/>
            <person name="Liu Y."/>
            <person name="Xu W."/>
            <person name="Pan J."/>
            <person name="Luo Z.H."/>
            <person name="Li M."/>
        </authorList>
    </citation>
    <scope>NUCLEOTIDE SEQUENCE [LARGE SCALE GENOMIC DNA]</scope>
    <source>
        <strain evidence="3">SpSt-757</strain>
    </source>
</reference>
<dbReference type="InterPro" id="IPR052754">
    <property type="entry name" value="NTPase_KAP_P-loop"/>
</dbReference>
<name>A0A7V3J9S1_UNCC3</name>
<comment type="caution">
    <text evidence="3">The sequence shown here is derived from an EMBL/GenBank/DDBJ whole genome shotgun (WGS) entry which is preliminary data.</text>
</comment>